<keyword evidence="9" id="KW-0969">Cilium</keyword>
<keyword evidence="9" id="KW-0282">Flagellum</keyword>
<organism evidence="9 10">
    <name type="scientific">Phenylobacterium conjunctum</name>
    <dbReference type="NCBI Taxonomy" id="1298959"/>
    <lineage>
        <taxon>Bacteria</taxon>
        <taxon>Pseudomonadati</taxon>
        <taxon>Pseudomonadota</taxon>
        <taxon>Alphaproteobacteria</taxon>
        <taxon>Caulobacterales</taxon>
        <taxon>Caulobacteraceae</taxon>
        <taxon>Phenylobacterium</taxon>
    </lineage>
</organism>
<proteinExistence type="inferred from homology"/>
<comment type="subcellular location">
    <subcellularLocation>
        <location evidence="1 6">Bacterial flagellum basal body</location>
    </subcellularLocation>
</comment>
<keyword evidence="4 6" id="KW-0975">Bacterial flagellum</keyword>
<comment type="caution">
    <text evidence="9">The sequence shown here is derived from an EMBL/GenBank/DDBJ whole genome shotgun (WGS) entry which is preliminary data.</text>
</comment>
<comment type="function">
    <text evidence="5 6">Structural component of flagellum, the bacterial motility apparatus. Part of the rod structure of flagellar basal body.</text>
</comment>
<protein>
    <recommendedName>
        <fullName evidence="3 6">Flagellar basal body rod protein FlgB</fullName>
    </recommendedName>
</protein>
<evidence type="ECO:0000256" key="1">
    <source>
        <dbReference type="ARBA" id="ARBA00004117"/>
    </source>
</evidence>
<evidence type="ECO:0000256" key="2">
    <source>
        <dbReference type="ARBA" id="ARBA00009677"/>
    </source>
</evidence>
<dbReference type="NCBIfam" id="NF004654">
    <property type="entry name" value="PRK06004.1"/>
    <property type="match status" value="1"/>
</dbReference>
<dbReference type="Proteomes" id="UP001597216">
    <property type="component" value="Unassembled WGS sequence"/>
</dbReference>
<dbReference type="PIRSF" id="PIRSF002889">
    <property type="entry name" value="Rod_FlgB"/>
    <property type="match status" value="1"/>
</dbReference>
<comment type="similarity">
    <text evidence="2 6">Belongs to the flagella basal body rod proteins family.</text>
</comment>
<dbReference type="RefSeq" id="WP_374345532.1">
    <property type="nucleotide sequence ID" value="NZ_JBHTLQ010000087.1"/>
</dbReference>
<evidence type="ECO:0000256" key="5">
    <source>
        <dbReference type="ARBA" id="ARBA00024934"/>
    </source>
</evidence>
<keyword evidence="9" id="KW-0966">Cell projection</keyword>
<gene>
    <name evidence="9" type="primary">flgB</name>
    <name evidence="9" type="ORF">ACFQ27_19960</name>
</gene>
<feature type="domain" description="Flagellar basal body rod protein N-terminal" evidence="8">
    <location>
        <begin position="22"/>
        <end position="42"/>
    </location>
</feature>
<evidence type="ECO:0000256" key="3">
    <source>
        <dbReference type="ARBA" id="ARBA00014376"/>
    </source>
</evidence>
<evidence type="ECO:0000256" key="4">
    <source>
        <dbReference type="ARBA" id="ARBA00023143"/>
    </source>
</evidence>
<dbReference type="InterPro" id="IPR001444">
    <property type="entry name" value="Flag_bb_rod_N"/>
</dbReference>
<reference evidence="10" key="1">
    <citation type="journal article" date="2019" name="Int. J. Syst. Evol. Microbiol.">
        <title>The Global Catalogue of Microorganisms (GCM) 10K type strain sequencing project: providing services to taxonomists for standard genome sequencing and annotation.</title>
        <authorList>
            <consortium name="The Broad Institute Genomics Platform"/>
            <consortium name="The Broad Institute Genome Sequencing Center for Infectious Disease"/>
            <person name="Wu L."/>
            <person name="Ma J."/>
        </authorList>
    </citation>
    <scope>NUCLEOTIDE SEQUENCE [LARGE SCALE GENOMIC DNA]</scope>
    <source>
        <strain evidence="10">CCUG 55074</strain>
    </source>
</reference>
<keyword evidence="10" id="KW-1185">Reference proteome</keyword>
<dbReference type="EMBL" id="JBHTLQ010000087">
    <property type="protein sequence ID" value="MFD1192875.1"/>
    <property type="molecule type" value="Genomic_DNA"/>
</dbReference>
<comment type="subunit">
    <text evidence="6">The basal body constitutes a major portion of the flagellar organelle and consists of a number of rings mounted on a central rod.</text>
</comment>
<name>A0ABW3TB84_9CAUL</name>
<evidence type="ECO:0000259" key="8">
    <source>
        <dbReference type="Pfam" id="PF00460"/>
    </source>
</evidence>
<dbReference type="InterPro" id="IPR006300">
    <property type="entry name" value="FlgB"/>
</dbReference>
<feature type="region of interest" description="Disordered" evidence="7">
    <location>
        <begin position="60"/>
        <end position="104"/>
    </location>
</feature>
<evidence type="ECO:0000313" key="9">
    <source>
        <dbReference type="EMBL" id="MFD1192875.1"/>
    </source>
</evidence>
<dbReference type="NCBIfam" id="TIGR01396">
    <property type="entry name" value="FlgB"/>
    <property type="match status" value="1"/>
</dbReference>
<accession>A0ABW3TB84</accession>
<dbReference type="Pfam" id="PF00460">
    <property type="entry name" value="Flg_bb_rod"/>
    <property type="match status" value="1"/>
</dbReference>
<evidence type="ECO:0000256" key="7">
    <source>
        <dbReference type="SAM" id="MobiDB-lite"/>
    </source>
</evidence>
<sequence>MFVMDITDIPLFSMLRGRLGYLSERQKVIAQNVANSDTPGYTPSDLKPYSFEAQMKAQSQSAGMMVTTQPGHMLPPSQRGKSALGSSFKAQRKPDSETTLDGNSVVLEEEMMKMSDARMNFDAAVGFYQKSLNLLRMASRAPGR</sequence>
<feature type="compositionally biased region" description="Polar residues" evidence="7">
    <location>
        <begin position="60"/>
        <end position="70"/>
    </location>
</feature>
<evidence type="ECO:0000313" key="10">
    <source>
        <dbReference type="Proteomes" id="UP001597216"/>
    </source>
</evidence>
<evidence type="ECO:0000256" key="6">
    <source>
        <dbReference type="PIRNR" id="PIRNR002889"/>
    </source>
</evidence>